<evidence type="ECO:0000313" key="5">
    <source>
        <dbReference type="Proteomes" id="UP001595907"/>
    </source>
</evidence>
<dbReference type="PANTHER" id="PTHR22946">
    <property type="entry name" value="DIENELACTONE HYDROLASE DOMAIN-CONTAINING PROTEIN-RELATED"/>
    <property type="match status" value="1"/>
</dbReference>
<proteinExistence type="inferred from homology"/>
<dbReference type="Gene3D" id="3.40.50.1820">
    <property type="entry name" value="alpha/beta hydrolase"/>
    <property type="match status" value="1"/>
</dbReference>
<reference evidence="5" key="1">
    <citation type="journal article" date="2019" name="Int. J. Syst. Evol. Microbiol.">
        <title>The Global Catalogue of Microorganisms (GCM) 10K type strain sequencing project: providing services to taxonomists for standard genome sequencing and annotation.</title>
        <authorList>
            <consortium name="The Broad Institute Genomics Platform"/>
            <consortium name="The Broad Institute Genome Sequencing Center for Infectious Disease"/>
            <person name="Wu L."/>
            <person name="Ma J."/>
        </authorList>
    </citation>
    <scope>NUCLEOTIDE SEQUENCE [LARGE SCALE GENOMIC DNA]</scope>
    <source>
        <strain evidence="5">CECT 8289</strain>
    </source>
</reference>
<dbReference type="InterPro" id="IPR029058">
    <property type="entry name" value="AB_hydrolase_fold"/>
</dbReference>
<comment type="caution">
    <text evidence="4">The sequence shown here is derived from an EMBL/GenBank/DDBJ whole genome shotgun (WGS) entry which is preliminary data.</text>
</comment>
<evidence type="ECO:0000256" key="2">
    <source>
        <dbReference type="ARBA" id="ARBA00038115"/>
    </source>
</evidence>
<evidence type="ECO:0000313" key="4">
    <source>
        <dbReference type="EMBL" id="MFC4263060.1"/>
    </source>
</evidence>
<comment type="similarity">
    <text evidence="2">Belongs to the AB hydrolase superfamily. FUS2 hydrolase family.</text>
</comment>
<keyword evidence="5" id="KW-1185">Reference proteome</keyword>
<dbReference type="Proteomes" id="UP001595907">
    <property type="component" value="Unassembled WGS sequence"/>
</dbReference>
<dbReference type="EMBL" id="JBHSCZ010000002">
    <property type="protein sequence ID" value="MFC4263060.1"/>
    <property type="molecule type" value="Genomic_DNA"/>
</dbReference>
<gene>
    <name evidence="4" type="ORF">ACFOWM_09235</name>
</gene>
<sequence length="282" mass="31871">MQHIKNIPLTSANNKIFGVDICLQPCTNKKPMVVYAHGFNGFKDWGNMDIVAEQFAAAGFVFVKFNFSHNGTSLSQPTEFVDLEAFGNNNYTKQLNDLSTVVNWLHTNDNPALLQINLQQFYLIGHSMGGGLAILYAATDKRIKKLITWASISECKTPWGSWSTQQMADWKTTGVAYYNNQRTQQQMPLYYQLYEDYEQHQQLLNIKNAITSLQIPILICHGSNDTSVNISNAYTLQQCQPTAALCIVESDHVFGRKHPWLGTEMPAPMKVIVQASIQFLLR</sequence>
<feature type="domain" description="AB hydrolase-1" evidence="3">
    <location>
        <begin position="31"/>
        <end position="205"/>
    </location>
</feature>
<dbReference type="RefSeq" id="WP_379709131.1">
    <property type="nucleotide sequence ID" value="NZ_JBHSCZ010000002.1"/>
</dbReference>
<name>A0ABV8QS34_9BACT</name>
<dbReference type="PANTHER" id="PTHR22946:SF9">
    <property type="entry name" value="POLYKETIDE TRANSFERASE AF380"/>
    <property type="match status" value="1"/>
</dbReference>
<accession>A0ABV8QS34</accession>
<keyword evidence="1 4" id="KW-0378">Hydrolase</keyword>
<organism evidence="4 5">
    <name type="scientific">Ferruginibacter yonginensis</name>
    <dbReference type="NCBI Taxonomy" id="1310416"/>
    <lineage>
        <taxon>Bacteria</taxon>
        <taxon>Pseudomonadati</taxon>
        <taxon>Bacteroidota</taxon>
        <taxon>Chitinophagia</taxon>
        <taxon>Chitinophagales</taxon>
        <taxon>Chitinophagaceae</taxon>
        <taxon>Ferruginibacter</taxon>
    </lineage>
</organism>
<evidence type="ECO:0000259" key="3">
    <source>
        <dbReference type="Pfam" id="PF00561"/>
    </source>
</evidence>
<protein>
    <submittedName>
        <fullName evidence="4">Alpha/beta hydrolase</fullName>
    </submittedName>
</protein>
<dbReference type="Pfam" id="PF00561">
    <property type="entry name" value="Abhydrolase_1"/>
    <property type="match status" value="1"/>
</dbReference>
<evidence type="ECO:0000256" key="1">
    <source>
        <dbReference type="ARBA" id="ARBA00022801"/>
    </source>
</evidence>
<dbReference type="InterPro" id="IPR000073">
    <property type="entry name" value="AB_hydrolase_1"/>
</dbReference>
<dbReference type="GO" id="GO:0016787">
    <property type="term" value="F:hydrolase activity"/>
    <property type="evidence" value="ECO:0007669"/>
    <property type="project" value="UniProtKB-KW"/>
</dbReference>
<dbReference type="SUPFAM" id="SSF53474">
    <property type="entry name" value="alpha/beta-Hydrolases"/>
    <property type="match status" value="1"/>
</dbReference>
<dbReference type="InterPro" id="IPR050261">
    <property type="entry name" value="FrsA_esterase"/>
</dbReference>